<dbReference type="AlphaFoldDB" id="A0A016WE78"/>
<dbReference type="EMBL" id="JARK01000381">
    <property type="protein sequence ID" value="EYC37552.1"/>
    <property type="molecule type" value="Genomic_DNA"/>
</dbReference>
<organism evidence="2 3">
    <name type="scientific">Ancylostoma ceylanicum</name>
    <dbReference type="NCBI Taxonomy" id="53326"/>
    <lineage>
        <taxon>Eukaryota</taxon>
        <taxon>Metazoa</taxon>
        <taxon>Ecdysozoa</taxon>
        <taxon>Nematoda</taxon>
        <taxon>Chromadorea</taxon>
        <taxon>Rhabditida</taxon>
        <taxon>Rhabditina</taxon>
        <taxon>Rhabditomorpha</taxon>
        <taxon>Strongyloidea</taxon>
        <taxon>Ancylostomatidae</taxon>
        <taxon>Ancylostomatinae</taxon>
        <taxon>Ancylostoma</taxon>
    </lineage>
</organism>
<dbReference type="STRING" id="53326.A0A016WE78"/>
<feature type="region of interest" description="Disordered" evidence="1">
    <location>
        <begin position="1"/>
        <end position="36"/>
    </location>
</feature>
<sequence>MKIKTNAETQLKRVPMPGSERRGRSKSARTHQTWKGLDEQNCRINRSALETEKEHKRKNNHLHVLTYNLKYGIADLPQRSLLMEQLKTLHRFKYDIIGICETRARGEQRMVWKDTGDELIIGGGSGTHHVGGVGFTINKKIADKVIEVIIHSSRIATLKLDVGKKKPLLIVQVYALHIGHGIQEIESFYSELAHHLKQPASQKLVIGDFNAQVGTRPVNTRYVGNFTGRSWSEQLYMKIKPWSEGYVCDPPSIPQLISNIMFHVVA</sequence>
<evidence type="ECO:0000313" key="3">
    <source>
        <dbReference type="Proteomes" id="UP000024635"/>
    </source>
</evidence>
<comment type="caution">
    <text evidence="2">The sequence shown here is derived from an EMBL/GenBank/DDBJ whole genome shotgun (WGS) entry which is preliminary data.</text>
</comment>
<evidence type="ECO:0000256" key="1">
    <source>
        <dbReference type="SAM" id="MobiDB-lite"/>
    </source>
</evidence>
<protein>
    <recommendedName>
        <fullName evidence="4">Endonuclease/exonuclease/phosphatase domain-containing protein</fullName>
    </recommendedName>
</protein>
<reference evidence="3" key="1">
    <citation type="journal article" date="2015" name="Nat. Genet.">
        <title>The genome and transcriptome of the zoonotic hookworm Ancylostoma ceylanicum identify infection-specific gene families.</title>
        <authorList>
            <person name="Schwarz E.M."/>
            <person name="Hu Y."/>
            <person name="Antoshechkin I."/>
            <person name="Miller M.M."/>
            <person name="Sternberg P.W."/>
            <person name="Aroian R.V."/>
        </authorList>
    </citation>
    <scope>NUCLEOTIDE SEQUENCE</scope>
    <source>
        <strain evidence="3">HY135</strain>
    </source>
</reference>
<name>A0A016WE78_9BILA</name>
<dbReference type="Gene3D" id="3.60.10.10">
    <property type="entry name" value="Endonuclease/exonuclease/phosphatase"/>
    <property type="match status" value="1"/>
</dbReference>
<dbReference type="InterPro" id="IPR036691">
    <property type="entry name" value="Endo/exonu/phosph_ase_sf"/>
</dbReference>
<evidence type="ECO:0008006" key="4">
    <source>
        <dbReference type="Google" id="ProtNLM"/>
    </source>
</evidence>
<gene>
    <name evidence="2" type="primary">Acey_s0781.g2309</name>
    <name evidence="2" type="ORF">Y032_0781g2309</name>
</gene>
<evidence type="ECO:0000313" key="2">
    <source>
        <dbReference type="EMBL" id="EYC37552.1"/>
    </source>
</evidence>
<accession>A0A016WE78</accession>
<dbReference type="Proteomes" id="UP000024635">
    <property type="component" value="Unassembled WGS sequence"/>
</dbReference>
<proteinExistence type="predicted"/>
<dbReference type="SUPFAM" id="SSF56219">
    <property type="entry name" value="DNase I-like"/>
    <property type="match status" value="1"/>
</dbReference>
<keyword evidence="3" id="KW-1185">Reference proteome</keyword>